<dbReference type="AlphaFoldDB" id="A0ABC8UFT1"/>
<dbReference type="Gene3D" id="3.30.40.10">
    <property type="entry name" value="Zinc/RING finger domain, C3HC4 (zinc finger)"/>
    <property type="match status" value="1"/>
</dbReference>
<gene>
    <name evidence="7" type="ORF">ILEXP_LOCUS49831</name>
</gene>
<dbReference type="PANTHER" id="PTHR47355:SF1">
    <property type="entry name" value="E3 UBIQUITIN-PROTEIN LIGASE SPL2"/>
    <property type="match status" value="1"/>
</dbReference>
<comment type="caution">
    <text evidence="7">The sequence shown here is derived from an EMBL/GenBank/DDBJ whole genome shotgun (WGS) entry which is preliminary data.</text>
</comment>
<feature type="transmembrane region" description="Helical" evidence="5">
    <location>
        <begin position="16"/>
        <end position="37"/>
    </location>
</feature>
<organism evidence="7 8">
    <name type="scientific">Ilex paraguariensis</name>
    <name type="common">yerba mate</name>
    <dbReference type="NCBI Taxonomy" id="185542"/>
    <lineage>
        <taxon>Eukaryota</taxon>
        <taxon>Viridiplantae</taxon>
        <taxon>Streptophyta</taxon>
        <taxon>Embryophyta</taxon>
        <taxon>Tracheophyta</taxon>
        <taxon>Spermatophyta</taxon>
        <taxon>Magnoliopsida</taxon>
        <taxon>eudicotyledons</taxon>
        <taxon>Gunneridae</taxon>
        <taxon>Pentapetalae</taxon>
        <taxon>asterids</taxon>
        <taxon>campanulids</taxon>
        <taxon>Aquifoliales</taxon>
        <taxon>Aquifoliaceae</taxon>
        <taxon>Ilex</taxon>
    </lineage>
</organism>
<dbReference type="Proteomes" id="UP001642360">
    <property type="component" value="Unassembled WGS sequence"/>
</dbReference>
<dbReference type="InterPro" id="IPR001841">
    <property type="entry name" value="Znf_RING"/>
</dbReference>
<keyword evidence="3" id="KW-0862">Zinc</keyword>
<evidence type="ECO:0000256" key="1">
    <source>
        <dbReference type="ARBA" id="ARBA00022723"/>
    </source>
</evidence>
<keyword evidence="8" id="KW-1185">Reference proteome</keyword>
<dbReference type="Pfam" id="PF13920">
    <property type="entry name" value="zf-C3HC4_3"/>
    <property type="match status" value="1"/>
</dbReference>
<dbReference type="SUPFAM" id="SSF57850">
    <property type="entry name" value="RING/U-box"/>
    <property type="match status" value="1"/>
</dbReference>
<reference evidence="7 8" key="1">
    <citation type="submission" date="2024-02" db="EMBL/GenBank/DDBJ databases">
        <authorList>
            <person name="Vignale AGUSTIN F."/>
            <person name="Sosa J E."/>
            <person name="Modenutti C."/>
        </authorList>
    </citation>
    <scope>NUCLEOTIDE SEQUENCE [LARGE SCALE GENOMIC DNA]</scope>
</reference>
<evidence type="ECO:0000256" key="4">
    <source>
        <dbReference type="PROSITE-ProRule" id="PRU00175"/>
    </source>
</evidence>
<evidence type="ECO:0000256" key="5">
    <source>
        <dbReference type="SAM" id="Phobius"/>
    </source>
</evidence>
<dbReference type="GO" id="GO:0008270">
    <property type="term" value="F:zinc ion binding"/>
    <property type="evidence" value="ECO:0007669"/>
    <property type="project" value="UniProtKB-KW"/>
</dbReference>
<feature type="domain" description="RING-type" evidence="6">
    <location>
        <begin position="68"/>
        <end position="108"/>
    </location>
</feature>
<accession>A0ABC8UFT1</accession>
<dbReference type="PANTHER" id="PTHR47355">
    <property type="entry name" value="E3 UBIQUITIN-PROTEIN LIGASE SPL2"/>
    <property type="match status" value="1"/>
</dbReference>
<protein>
    <recommendedName>
        <fullName evidence="6">RING-type domain-containing protein</fullName>
    </recommendedName>
</protein>
<dbReference type="CDD" id="cd23145">
    <property type="entry name" value="RING-HC_SPL2-like"/>
    <property type="match status" value="1"/>
</dbReference>
<proteinExistence type="predicted"/>
<evidence type="ECO:0000259" key="6">
    <source>
        <dbReference type="PROSITE" id="PS50089"/>
    </source>
</evidence>
<keyword evidence="5" id="KW-0812">Transmembrane</keyword>
<evidence type="ECO:0000313" key="7">
    <source>
        <dbReference type="EMBL" id="CAK9179881.1"/>
    </source>
</evidence>
<keyword evidence="5" id="KW-1133">Transmembrane helix</keyword>
<keyword evidence="5" id="KW-0472">Membrane</keyword>
<evidence type="ECO:0000256" key="3">
    <source>
        <dbReference type="ARBA" id="ARBA00022833"/>
    </source>
</evidence>
<sequence length="120" mass="13054">MTKDQMVVELAFKTKVFLWSGVVLGSLAVGILGYAAVQQQNAAANNEADSQIVAEDEETGDVQAGELCVICLVRRRRSAFIPCGHLVCCQRCAQSVECEEAPTCPVCRQTIQNSVRIYDS</sequence>
<dbReference type="InterPro" id="IPR044247">
    <property type="entry name" value="SPL2-like"/>
</dbReference>
<keyword evidence="2 4" id="KW-0863">Zinc-finger</keyword>
<dbReference type="InterPro" id="IPR013083">
    <property type="entry name" value="Znf_RING/FYVE/PHD"/>
</dbReference>
<keyword evidence="1" id="KW-0479">Metal-binding</keyword>
<dbReference type="PROSITE" id="PS50089">
    <property type="entry name" value="ZF_RING_2"/>
    <property type="match status" value="1"/>
</dbReference>
<dbReference type="FunFam" id="1.10.1170.10:FF:000002">
    <property type="entry name" value="Baculoviral IAP repeat containing 7"/>
    <property type="match status" value="1"/>
</dbReference>
<evidence type="ECO:0000313" key="8">
    <source>
        <dbReference type="Proteomes" id="UP001642360"/>
    </source>
</evidence>
<evidence type="ECO:0000256" key="2">
    <source>
        <dbReference type="ARBA" id="ARBA00022771"/>
    </source>
</evidence>
<name>A0ABC8UFT1_9AQUA</name>
<dbReference type="EMBL" id="CAUOFW020007613">
    <property type="protein sequence ID" value="CAK9179881.1"/>
    <property type="molecule type" value="Genomic_DNA"/>
</dbReference>